<feature type="transmembrane region" description="Helical" evidence="1">
    <location>
        <begin position="208"/>
        <end position="226"/>
    </location>
</feature>
<evidence type="ECO:0000313" key="3">
    <source>
        <dbReference type="Proteomes" id="UP000265715"/>
    </source>
</evidence>
<dbReference type="OrthoDB" id="27558at2"/>
<feature type="transmembrane region" description="Helical" evidence="1">
    <location>
        <begin position="151"/>
        <end position="168"/>
    </location>
</feature>
<evidence type="ECO:0000313" key="2">
    <source>
        <dbReference type="EMBL" id="RIH81839.1"/>
    </source>
</evidence>
<keyword evidence="1" id="KW-1133">Transmembrane helix</keyword>
<dbReference type="EMBL" id="QXDL01000147">
    <property type="protein sequence ID" value="RIH81839.1"/>
    <property type="molecule type" value="Genomic_DNA"/>
</dbReference>
<protein>
    <recommendedName>
        <fullName evidence="4">YhhN-like protein</fullName>
    </recommendedName>
</protein>
<keyword evidence="1" id="KW-0812">Transmembrane</keyword>
<evidence type="ECO:0000256" key="1">
    <source>
        <dbReference type="SAM" id="Phobius"/>
    </source>
</evidence>
<dbReference type="AlphaFoldDB" id="A0A399EFB0"/>
<feature type="transmembrane region" description="Helical" evidence="1">
    <location>
        <begin position="34"/>
        <end position="52"/>
    </location>
</feature>
<reference evidence="2 3" key="1">
    <citation type="submission" date="2018-08" db="EMBL/GenBank/DDBJ databases">
        <title>Meiothermus terrae DSM 26712 genome sequencing project.</title>
        <authorList>
            <person name="Da Costa M.S."/>
            <person name="Albuquerque L."/>
            <person name="Raposo P."/>
            <person name="Froufe H.J.C."/>
            <person name="Barroso C.S."/>
            <person name="Egas C."/>
        </authorList>
    </citation>
    <scope>NUCLEOTIDE SEQUENCE [LARGE SCALE GENOMIC DNA]</scope>
    <source>
        <strain evidence="2 3">DSM 26712</strain>
    </source>
</reference>
<organism evidence="2 3">
    <name type="scientific">Calidithermus terrae</name>
    <dbReference type="NCBI Taxonomy" id="1408545"/>
    <lineage>
        <taxon>Bacteria</taxon>
        <taxon>Thermotogati</taxon>
        <taxon>Deinococcota</taxon>
        <taxon>Deinococci</taxon>
        <taxon>Thermales</taxon>
        <taxon>Thermaceae</taxon>
        <taxon>Calidithermus</taxon>
    </lineage>
</organism>
<proteinExistence type="predicted"/>
<evidence type="ECO:0008006" key="4">
    <source>
        <dbReference type="Google" id="ProtNLM"/>
    </source>
</evidence>
<feature type="transmembrane region" description="Helical" evidence="1">
    <location>
        <begin position="94"/>
        <end position="113"/>
    </location>
</feature>
<dbReference type="RefSeq" id="WP_119315911.1">
    <property type="nucleotide sequence ID" value="NZ_QXDL01000147.1"/>
</dbReference>
<dbReference type="Proteomes" id="UP000265715">
    <property type="component" value="Unassembled WGS sequence"/>
</dbReference>
<feature type="transmembrane region" description="Helical" evidence="1">
    <location>
        <begin position="125"/>
        <end position="145"/>
    </location>
</feature>
<comment type="caution">
    <text evidence="2">The sequence shown here is derived from an EMBL/GenBank/DDBJ whole genome shotgun (WGS) entry which is preliminary data.</text>
</comment>
<accession>A0A399EFB0</accession>
<name>A0A399EFB0_9DEIN</name>
<feature type="transmembrane region" description="Helical" evidence="1">
    <location>
        <begin position="180"/>
        <end position="202"/>
    </location>
</feature>
<keyword evidence="1" id="KW-0472">Membrane</keyword>
<keyword evidence="3" id="KW-1185">Reference proteome</keyword>
<gene>
    <name evidence="2" type="ORF">Mterra_02938</name>
</gene>
<feature type="transmembrane region" description="Helical" evidence="1">
    <location>
        <begin position="59"/>
        <end position="79"/>
    </location>
</feature>
<sequence length="249" mass="26134">MGSLTIPMYLMAGLWLAWAVGALSSDFVRSLSVTLADFLGAAMLAGLAYRSPSVVRPPLLGLALGLAVLGAGDFLLSLTRLNPGFTGADGLREGLYLLSALLVLAMGALLPWAMERNGLYPQGNALRFTLIAALAAALLVMFVQAFRDSSALSMLFQGVVFFLTVLYLQQTAVLAGGRIARSLSALSLALVLVSLARVVAVLGGDARWVTVLYDLFWLGGISLLAWTGSRVAIPTRGPSLGATPTPRKP</sequence>